<reference evidence="2 3" key="1">
    <citation type="journal article" date="2023" name="IScience">
        <title>Expanded male sex-determining region conserved during the evolution of homothallism in the green alga Volvox.</title>
        <authorList>
            <person name="Yamamoto K."/>
            <person name="Matsuzaki R."/>
            <person name="Mahakham W."/>
            <person name="Heman W."/>
            <person name="Sekimoto H."/>
            <person name="Kawachi M."/>
            <person name="Minakuchi Y."/>
            <person name="Toyoda A."/>
            <person name="Nozaki H."/>
        </authorList>
    </citation>
    <scope>NUCLEOTIDE SEQUENCE [LARGE SCALE GENOMIC DNA]</scope>
    <source>
        <strain evidence="2 3">NIES-4468</strain>
    </source>
</reference>
<dbReference type="PANTHER" id="PTHR20961">
    <property type="entry name" value="GLYCOSYLTRANSFERASE"/>
    <property type="match status" value="1"/>
</dbReference>
<evidence type="ECO:0000313" key="2">
    <source>
        <dbReference type="EMBL" id="GLI68758.1"/>
    </source>
</evidence>
<name>A0ABQ5SH16_9CHLO</name>
<keyword evidence="1" id="KW-0732">Signal</keyword>
<dbReference type="PANTHER" id="PTHR20961:SF124">
    <property type="entry name" value="GLYCOSYLTRANSFERASE"/>
    <property type="match status" value="1"/>
</dbReference>
<feature type="chain" id="PRO_5047126468" description="Glycosyltransferase" evidence="1">
    <location>
        <begin position="24"/>
        <end position="515"/>
    </location>
</feature>
<dbReference type="EMBL" id="BSDZ01000080">
    <property type="protein sequence ID" value="GLI68758.1"/>
    <property type="molecule type" value="Genomic_DNA"/>
</dbReference>
<gene>
    <name evidence="2" type="ORF">VaNZ11_013249</name>
</gene>
<evidence type="ECO:0008006" key="4">
    <source>
        <dbReference type="Google" id="ProtNLM"/>
    </source>
</evidence>
<proteinExistence type="predicted"/>
<feature type="signal peptide" evidence="1">
    <location>
        <begin position="1"/>
        <end position="23"/>
    </location>
</feature>
<sequence>MKLLSGYVITLITLIGQQSFVLSYLDCTQPSLNTAVFNDIKNYGGCTLIRKVCADDGMLVTFDDSFLADNLTRGSPYGEVQRHTGLWNFPARGGSNSDALIGHQPSSFVPIRQASRMEASPHLQRPAFSKCTMPVIMITDWPYNMGEVFAQLASVADVYFRQKGMIDKLATLVLATPEDLGPTTFHHVLLSPYSNYPLISFGELSSRPAREQRVQWSREGFHVSCFEQVVLCKLHGFPQGIMPTAQTVLNHISPHLPEDPLGFGRGGGGEGLTPVGSDTTLRVLLEARAGPARNIKNLPELINACDDANRKGFQAGAFKRLSCKILSTGDTPTLHGAERFYTTVAAVQSAHVLVTVHGAGAANCFFLQAENGGTALMEVRPCRFGTNFCGWPDAYMQTQLRNIGYPIRFFAYNVEDTQQCHPSDYEVRAHSFPGSRLTAGEDMLTRDQHMTLKPGPFVAMLAHVGSLLRNTLAWDEAQRTGRTNGYAVPEGLVLGPLCVRDMQAHIAQGATLIRS</sequence>
<keyword evidence="3" id="KW-1185">Reference proteome</keyword>
<dbReference type="InterPro" id="IPR007657">
    <property type="entry name" value="Glycosyltransferase_61"/>
</dbReference>
<comment type="caution">
    <text evidence="2">The sequence shown here is derived from an EMBL/GenBank/DDBJ whole genome shotgun (WGS) entry which is preliminary data.</text>
</comment>
<protein>
    <recommendedName>
        <fullName evidence="4">Glycosyltransferase</fullName>
    </recommendedName>
</protein>
<dbReference type="Proteomes" id="UP001165090">
    <property type="component" value="Unassembled WGS sequence"/>
</dbReference>
<evidence type="ECO:0000256" key="1">
    <source>
        <dbReference type="SAM" id="SignalP"/>
    </source>
</evidence>
<organism evidence="2 3">
    <name type="scientific">Volvox africanus</name>
    <dbReference type="NCBI Taxonomy" id="51714"/>
    <lineage>
        <taxon>Eukaryota</taxon>
        <taxon>Viridiplantae</taxon>
        <taxon>Chlorophyta</taxon>
        <taxon>core chlorophytes</taxon>
        <taxon>Chlorophyceae</taxon>
        <taxon>CS clade</taxon>
        <taxon>Chlamydomonadales</taxon>
        <taxon>Volvocaceae</taxon>
        <taxon>Volvox</taxon>
    </lineage>
</organism>
<accession>A0ABQ5SH16</accession>
<evidence type="ECO:0000313" key="3">
    <source>
        <dbReference type="Proteomes" id="UP001165090"/>
    </source>
</evidence>